<proteinExistence type="predicted"/>
<evidence type="ECO:0008006" key="3">
    <source>
        <dbReference type="Google" id="ProtNLM"/>
    </source>
</evidence>
<dbReference type="Pfam" id="PF00702">
    <property type="entry name" value="Hydrolase"/>
    <property type="match status" value="1"/>
</dbReference>
<organism evidence="1 2">
    <name type="scientific">Methylorubrum extorquens (strain ATCC 14718 / DSM 1338 / JCM 2805 / NCIMB 9133 / AM1)</name>
    <name type="common">Methylobacterium extorquens</name>
    <dbReference type="NCBI Taxonomy" id="272630"/>
    <lineage>
        <taxon>Bacteria</taxon>
        <taxon>Pseudomonadati</taxon>
        <taxon>Pseudomonadota</taxon>
        <taxon>Alphaproteobacteria</taxon>
        <taxon>Hyphomicrobiales</taxon>
        <taxon>Methylobacteriaceae</taxon>
        <taxon>Methylorubrum</taxon>
    </lineage>
</organism>
<evidence type="ECO:0000313" key="1">
    <source>
        <dbReference type="EMBL" id="ACS43288.1"/>
    </source>
</evidence>
<dbReference type="AlphaFoldDB" id="C5B4A6"/>
<reference evidence="1 2" key="1">
    <citation type="journal article" date="2009" name="PLoS ONE">
        <title>Methylobacterium genome sequences: a reference blueprint to investigate microbial metabolism of C1 compounds from natural and industrial sources.</title>
        <authorList>
            <person name="Vuilleumier S."/>
            <person name="Chistoserdova L."/>
            <person name="Lee M.-C."/>
            <person name="Bringel F."/>
            <person name="Lajus A."/>
            <person name="Zhou Y."/>
            <person name="Gourion B."/>
            <person name="Barbe V."/>
            <person name="Chang J."/>
            <person name="Cruveiller S."/>
            <person name="Dossat C."/>
            <person name="Gillett W."/>
            <person name="Gruffaz C."/>
            <person name="Haugen E."/>
            <person name="Hourcade E."/>
            <person name="Levy R."/>
            <person name="Mangenot S."/>
            <person name="Muller E."/>
            <person name="Nadalig T."/>
            <person name="Pagni M."/>
            <person name="Penny C."/>
            <person name="Peyraud R."/>
            <person name="Robinson D.G."/>
            <person name="Roche D."/>
            <person name="Rouy Z."/>
            <person name="Saenampechek C."/>
            <person name="Salvignol G."/>
            <person name="Vallenet D."/>
            <person name="Wu Z."/>
            <person name="Marx C.J."/>
            <person name="Vorholt J.A."/>
            <person name="Olson M.V."/>
            <person name="Kaul R."/>
            <person name="Weissenbach J."/>
            <person name="Medigue C."/>
            <person name="Lidstrom M.E."/>
        </authorList>
    </citation>
    <scope>NUCLEOTIDE SEQUENCE [LARGE SCALE GENOMIC DNA]</scope>
    <source>
        <strain evidence="2">ATCC 14718 / DSM 1338 / JCM 2805 / NCIMB 9133 / AM1</strain>
    </source>
</reference>
<dbReference type="Gene3D" id="3.40.50.1000">
    <property type="entry name" value="HAD superfamily/HAD-like"/>
    <property type="match status" value="1"/>
</dbReference>
<dbReference type="OrthoDB" id="9816564at2"/>
<name>C5B4A6_METEA</name>
<dbReference type="InterPro" id="IPR023214">
    <property type="entry name" value="HAD_sf"/>
</dbReference>
<geneLocation type="plasmid" evidence="1 2">
    <name>megaplasmid</name>
</geneLocation>
<dbReference type="InterPro" id="IPR036412">
    <property type="entry name" value="HAD-like_sf"/>
</dbReference>
<dbReference type="HOGENOM" id="CLU_093476_0_0_5"/>
<gene>
    <name evidence="1" type="ordered locus">MexAM1_META2p0436</name>
</gene>
<dbReference type="SUPFAM" id="SSF56784">
    <property type="entry name" value="HAD-like"/>
    <property type="match status" value="1"/>
</dbReference>
<protein>
    <recommendedName>
        <fullName evidence="3">Haloacid dehalogenase domain protein hydrolase</fullName>
    </recommendedName>
</protein>
<keyword evidence="2" id="KW-1185">Reference proteome</keyword>
<accession>C5B4A6</accession>
<dbReference type="EMBL" id="CP001511">
    <property type="protein sequence ID" value="ACS43288.1"/>
    <property type="molecule type" value="Genomic_DNA"/>
</dbReference>
<dbReference type="Proteomes" id="UP000009081">
    <property type="component" value="Plasmid megaplasmid"/>
</dbReference>
<evidence type="ECO:0000313" key="2">
    <source>
        <dbReference type="Proteomes" id="UP000009081"/>
    </source>
</evidence>
<dbReference type="KEGG" id="mea:Mex_2p0436"/>
<sequence length="246" mass="26868">MSVPALRRAIRRRRPRLVCIDCFDTLLLRGADHEEDRIRRLGAAAETALAAEGLEIPRGAFAATRIAASHAVYRSAARTGIEGRLAQMLTLQCLALGIDPVWATLLENVEIEQEARDLRPNRPLAELLRECRREGVPVVAVSDMYLSGNAIARLLEAAGVADCVDRVYASSDHGTSKRQGDLFRLVLAAEGVPAGECLHAGDCRVADFEIPRSRGVAAVRIPRRLVGAVRALRRLSRRFQGEPAHA</sequence>
<keyword evidence="1" id="KW-0614">Plasmid</keyword>
<dbReference type="RefSeq" id="WP_012753766.1">
    <property type="nucleotide sequence ID" value="NC_012811.1"/>
</dbReference>